<name>A0AAW4PHG2_9EURY</name>
<dbReference type="EMBL" id="RKLT01000009">
    <property type="protein sequence ID" value="MBX0296690.1"/>
    <property type="molecule type" value="Genomic_DNA"/>
</dbReference>
<keyword evidence="4" id="KW-1133">Transmembrane helix</keyword>
<dbReference type="InterPro" id="IPR007050">
    <property type="entry name" value="HTH_bacterioopsin"/>
</dbReference>
<evidence type="ECO:0000256" key="2">
    <source>
        <dbReference type="ARBA" id="ARBA00023163"/>
    </source>
</evidence>
<dbReference type="InterPro" id="IPR001610">
    <property type="entry name" value="PAC"/>
</dbReference>
<proteinExistence type="predicted"/>
<dbReference type="RefSeq" id="WP_220581282.1">
    <property type="nucleotide sequence ID" value="NZ_RKLT01000009.1"/>
</dbReference>
<accession>A0AAW4PHG2</accession>
<gene>
    <name evidence="7" type="ORF">EGH23_17570</name>
</gene>
<dbReference type="Gene3D" id="3.30.450.20">
    <property type="entry name" value="PAS domain"/>
    <property type="match status" value="1"/>
</dbReference>
<dbReference type="Gene3D" id="3.30.450.40">
    <property type="match status" value="1"/>
</dbReference>
<dbReference type="PANTHER" id="PTHR34236:SF1">
    <property type="entry name" value="DIMETHYL SULFOXIDE REDUCTASE TRANSCRIPTIONAL ACTIVATOR"/>
    <property type="match status" value="1"/>
</dbReference>
<dbReference type="PROSITE" id="PS50113">
    <property type="entry name" value="PAC"/>
    <property type="match status" value="1"/>
</dbReference>
<organism evidence="7 8">
    <name type="scientific">Haloarcula nitratireducens</name>
    <dbReference type="NCBI Taxonomy" id="2487749"/>
    <lineage>
        <taxon>Archaea</taxon>
        <taxon>Methanobacteriati</taxon>
        <taxon>Methanobacteriota</taxon>
        <taxon>Stenosarchaea group</taxon>
        <taxon>Halobacteria</taxon>
        <taxon>Halobacteriales</taxon>
        <taxon>Haloarculaceae</taxon>
        <taxon>Haloarcula</taxon>
    </lineage>
</organism>
<dbReference type="InterPro" id="IPR000014">
    <property type="entry name" value="PAS"/>
</dbReference>
<keyword evidence="4" id="KW-0812">Transmembrane</keyword>
<keyword evidence="8" id="KW-1185">Reference proteome</keyword>
<feature type="coiled-coil region" evidence="3">
    <location>
        <begin position="214"/>
        <end position="251"/>
    </location>
</feature>
<dbReference type="Proteomes" id="UP001430455">
    <property type="component" value="Unassembled WGS sequence"/>
</dbReference>
<dbReference type="NCBIfam" id="TIGR00229">
    <property type="entry name" value="sensory_box"/>
    <property type="match status" value="1"/>
</dbReference>
<keyword evidence="3" id="KW-0175">Coiled coil</keyword>
<feature type="transmembrane region" description="Helical" evidence="4">
    <location>
        <begin position="33"/>
        <end position="52"/>
    </location>
</feature>
<dbReference type="Pfam" id="PF04967">
    <property type="entry name" value="HTH_10"/>
    <property type="match status" value="1"/>
</dbReference>
<sequence length="630" mass="68812">MDVSLVLASSVALRVAGVGYSLALLYQSGDRRFGFLTVMLALMASRQVWTAMTGATTGLEELPGLAVSLLAVATVHYLSTYVEEEDRIKKRLREANEELRGFRKAVEHAGHAIFITDDEGTIEYANPAVESVTGYDPEAVVGEDPSLWKSDEHDESFYADLWGTITDGEVWDGEIINKHRDGDLRWVDMTIAPITDEAGEADRYVAVDTDVTERKERELRIRGQNERLERLNETNEVLREVNRRLVQADNREQVERATCEQFASTGSYDAAWVATRNMVNNAVRARTHAGIDDAELEQVVSAVNNTEETPVDRALAGSVTAVARTLDDGDPAPADSGATLAIPLTYRDVCYGALVVHAADADAVDVVDPQVLEELGETIAYAINAVESKRSLVADQVTELTFRMADGDGPLFSLAAALDCNLELERLSVGTDGQLVEYFTVTGTNADAVDDYVADSTDIVAAQAVTEHDDAVVFRFTVSESSVVATVAEQGCVVQSLSAGADGGRVTAELPQTADVRTVVEAVRNSHPNADLVAQQERERSTETPGEFRAGVEERLTDRQLEALKTAHLTGYFSWPRETSGEEVADLMDISQSTFLQHFRAAERKLFEAMFDWESVAGYRDTVNGSTSYS</sequence>
<dbReference type="SUPFAM" id="SSF55785">
    <property type="entry name" value="PYP-like sensor domain (PAS domain)"/>
    <property type="match status" value="1"/>
</dbReference>
<keyword evidence="1" id="KW-0805">Transcription regulation</keyword>
<dbReference type="InterPro" id="IPR000700">
    <property type="entry name" value="PAS-assoc_C"/>
</dbReference>
<dbReference type="InterPro" id="IPR035965">
    <property type="entry name" value="PAS-like_dom_sf"/>
</dbReference>
<evidence type="ECO:0000256" key="3">
    <source>
        <dbReference type="SAM" id="Coils"/>
    </source>
</evidence>
<comment type="caution">
    <text evidence="7">The sequence shown here is derived from an EMBL/GenBank/DDBJ whole genome shotgun (WGS) entry which is preliminary data.</text>
</comment>
<dbReference type="SMART" id="SM00086">
    <property type="entry name" value="PAC"/>
    <property type="match status" value="1"/>
</dbReference>
<dbReference type="PANTHER" id="PTHR34236">
    <property type="entry name" value="DIMETHYL SULFOXIDE REDUCTASE TRANSCRIPTIONAL ACTIVATOR"/>
    <property type="match status" value="1"/>
</dbReference>
<dbReference type="AlphaFoldDB" id="A0AAW4PHG2"/>
<reference evidence="7 8" key="1">
    <citation type="submission" date="2021-06" db="EMBL/GenBank/DDBJ databases">
        <title>Halomicroarcula sp. a new haloarchaeum isolated from saline soil.</title>
        <authorList>
            <person name="Duran-Viseras A."/>
            <person name="Sanchez-Porro C."/>
            <person name="Ventosa A."/>
        </authorList>
    </citation>
    <scope>NUCLEOTIDE SEQUENCE [LARGE SCALE GENOMIC DNA]</scope>
    <source>
        <strain evidence="7 8">F27</strain>
    </source>
</reference>
<evidence type="ECO:0000313" key="8">
    <source>
        <dbReference type="Proteomes" id="UP001430455"/>
    </source>
</evidence>
<protein>
    <submittedName>
        <fullName evidence="7">PAS domain S-box protein</fullName>
    </submittedName>
</protein>
<dbReference type="InterPro" id="IPR031803">
    <property type="entry name" value="BAT_GAF/HTH-assoc"/>
</dbReference>
<dbReference type="Pfam" id="PF13426">
    <property type="entry name" value="PAS_9"/>
    <property type="match status" value="1"/>
</dbReference>
<feature type="coiled-coil region" evidence="3">
    <location>
        <begin position="78"/>
        <end position="105"/>
    </location>
</feature>
<feature type="transmembrane region" description="Helical" evidence="4">
    <location>
        <begin position="6"/>
        <end position="26"/>
    </location>
</feature>
<dbReference type="PROSITE" id="PS50112">
    <property type="entry name" value="PAS"/>
    <property type="match status" value="1"/>
</dbReference>
<dbReference type="InterPro" id="IPR029016">
    <property type="entry name" value="GAF-like_dom_sf"/>
</dbReference>
<keyword evidence="4" id="KW-0472">Membrane</keyword>
<evidence type="ECO:0000259" key="6">
    <source>
        <dbReference type="PROSITE" id="PS50113"/>
    </source>
</evidence>
<dbReference type="SUPFAM" id="SSF55781">
    <property type="entry name" value="GAF domain-like"/>
    <property type="match status" value="1"/>
</dbReference>
<feature type="domain" description="PAC" evidence="6">
    <location>
        <begin position="169"/>
        <end position="223"/>
    </location>
</feature>
<evidence type="ECO:0000256" key="4">
    <source>
        <dbReference type="SAM" id="Phobius"/>
    </source>
</evidence>
<evidence type="ECO:0000313" key="7">
    <source>
        <dbReference type="EMBL" id="MBX0296690.1"/>
    </source>
</evidence>
<feature type="domain" description="PAS" evidence="5">
    <location>
        <begin position="98"/>
        <end position="143"/>
    </location>
</feature>
<evidence type="ECO:0000256" key="1">
    <source>
        <dbReference type="ARBA" id="ARBA00023015"/>
    </source>
</evidence>
<dbReference type="SMART" id="SM00091">
    <property type="entry name" value="PAS"/>
    <property type="match status" value="1"/>
</dbReference>
<keyword evidence="2" id="KW-0804">Transcription</keyword>
<evidence type="ECO:0000259" key="5">
    <source>
        <dbReference type="PROSITE" id="PS50112"/>
    </source>
</evidence>
<dbReference type="CDD" id="cd00130">
    <property type="entry name" value="PAS"/>
    <property type="match status" value="1"/>
</dbReference>
<dbReference type="Pfam" id="PF15915">
    <property type="entry name" value="BAT"/>
    <property type="match status" value="1"/>
</dbReference>